<keyword evidence="2" id="KW-1185">Reference proteome</keyword>
<dbReference type="Gene3D" id="2.40.300.10">
    <property type="entry name" value="Head decoration protein D"/>
    <property type="match status" value="1"/>
</dbReference>
<name>A0A1D8A383_9SPHN</name>
<dbReference type="EMBL" id="CP017075">
    <property type="protein sequence ID" value="AOR76577.1"/>
    <property type="molecule type" value="Genomic_DNA"/>
</dbReference>
<reference evidence="2" key="1">
    <citation type="journal article" date="2017" name="J. Biotechnol.">
        <title>Complete genome sequence of Novosphingobium resinovorum SA1, a versatile xenobiotic-degrading bacterium capable of utilizing sulfanilic acid.</title>
        <authorList>
            <person name="Hegedus B."/>
            <person name="Kos P.B."/>
            <person name="Balint B."/>
            <person name="Maroti G."/>
            <person name="Gan H.M."/>
            <person name="Perei K."/>
            <person name="Rakhely G."/>
        </authorList>
    </citation>
    <scope>NUCLEOTIDE SEQUENCE [LARGE SCALE GENOMIC DNA]</scope>
    <source>
        <strain evidence="2">SA1</strain>
    </source>
</reference>
<dbReference type="AlphaFoldDB" id="A0A1D8A383"/>
<sequence>MASSTINTSYQNAGVRGVPDFQVMDTYIDSNLVAGAEPAIQQPKRILLGDSLNLAQFTVVGISGGKLVPATWNATVANGVKPIGVLVYAAVSGANNTTIYGEVFLTGCFNVGENDAGADSPLVWDASFDTLAKKTQWAGLPHFNGNPNLLFRSRLQRDAS</sequence>
<dbReference type="Proteomes" id="UP000094626">
    <property type="component" value="Chromosome"/>
</dbReference>
<dbReference type="KEGG" id="nre:BES08_07305"/>
<proteinExistence type="predicted"/>
<dbReference type="OrthoDB" id="8449979at2"/>
<evidence type="ECO:0000313" key="1">
    <source>
        <dbReference type="EMBL" id="AOR76577.1"/>
    </source>
</evidence>
<gene>
    <name evidence="1" type="ORF">BES08_07305</name>
</gene>
<accession>A0A1D8A383</accession>
<dbReference type="RefSeq" id="WP_069707988.1">
    <property type="nucleotide sequence ID" value="NZ_CP017075.1"/>
</dbReference>
<evidence type="ECO:0000313" key="2">
    <source>
        <dbReference type="Proteomes" id="UP000094626"/>
    </source>
</evidence>
<protein>
    <submittedName>
        <fullName evidence="1">Uncharacterized protein</fullName>
    </submittedName>
</protein>
<organism evidence="1 2">
    <name type="scientific">Novosphingobium resinovorum</name>
    <dbReference type="NCBI Taxonomy" id="158500"/>
    <lineage>
        <taxon>Bacteria</taxon>
        <taxon>Pseudomonadati</taxon>
        <taxon>Pseudomonadota</taxon>
        <taxon>Alphaproteobacteria</taxon>
        <taxon>Sphingomonadales</taxon>
        <taxon>Sphingomonadaceae</taxon>
        <taxon>Novosphingobium</taxon>
    </lineage>
</organism>